<organism evidence="10 11">
    <name type="scientific">Acinetobacter faecalis</name>
    <dbReference type="NCBI Taxonomy" id="2665161"/>
    <lineage>
        <taxon>Bacteria</taxon>
        <taxon>Pseudomonadati</taxon>
        <taxon>Pseudomonadota</taxon>
        <taxon>Gammaproteobacteria</taxon>
        <taxon>Moraxellales</taxon>
        <taxon>Moraxellaceae</taxon>
        <taxon>Acinetobacter</taxon>
    </lineage>
</organism>
<evidence type="ECO:0000256" key="6">
    <source>
        <dbReference type="ARBA" id="ARBA00023316"/>
    </source>
</evidence>
<dbReference type="Gene3D" id="2.40.440.10">
    <property type="entry name" value="L,D-transpeptidase catalytic domain-like"/>
    <property type="match status" value="1"/>
</dbReference>
<dbReference type="GO" id="GO:0008360">
    <property type="term" value="P:regulation of cell shape"/>
    <property type="evidence" value="ECO:0007669"/>
    <property type="project" value="UniProtKB-UniRule"/>
</dbReference>
<gene>
    <name evidence="10" type="ORF">SKM51_12460</name>
</gene>
<keyword evidence="4 7" id="KW-0133">Cell shape</keyword>
<evidence type="ECO:0000259" key="9">
    <source>
        <dbReference type="PROSITE" id="PS52029"/>
    </source>
</evidence>
<dbReference type="Proteomes" id="UP001278995">
    <property type="component" value="Unassembled WGS sequence"/>
</dbReference>
<comment type="pathway">
    <text evidence="1 7">Cell wall biogenesis; peptidoglycan biosynthesis.</text>
</comment>
<feature type="domain" description="L,D-TPase catalytic" evidence="9">
    <location>
        <begin position="59"/>
        <end position="200"/>
    </location>
</feature>
<dbReference type="RefSeq" id="WP_321099833.1">
    <property type="nucleotide sequence ID" value="NZ_JAXHPL010000116.1"/>
</dbReference>
<sequence length="201" mass="23227">MIKNRIFIIVSIFLCCLMAAFFIYQKYGKYLPTSSNEISFPHALAQEEIQKIRKESPISSIQVYKSQRFLLLKHNNETIRKYPIRLGFTPIGHKVQEGDGKTPEGNYIIDWRNPKSAFYKSLHISYPNQKDKTVAQKLGVYPGGDIMIHGSATKKQVKVLPNLMHYFPKSDWTWGCIAVRNVDMDEIWLLIDNGTVIEIYP</sequence>
<dbReference type="CDD" id="cd16913">
    <property type="entry name" value="YkuD_like"/>
    <property type="match status" value="1"/>
</dbReference>
<evidence type="ECO:0000256" key="7">
    <source>
        <dbReference type="PROSITE-ProRule" id="PRU01373"/>
    </source>
</evidence>
<accession>A0AB35UZ31</accession>
<keyword evidence="8" id="KW-0472">Membrane</keyword>
<keyword evidence="5 7" id="KW-0573">Peptidoglycan synthesis</keyword>
<evidence type="ECO:0000256" key="4">
    <source>
        <dbReference type="ARBA" id="ARBA00022960"/>
    </source>
</evidence>
<evidence type="ECO:0000256" key="8">
    <source>
        <dbReference type="SAM" id="Phobius"/>
    </source>
</evidence>
<keyword evidence="8" id="KW-1133">Transmembrane helix</keyword>
<dbReference type="GO" id="GO:0071555">
    <property type="term" value="P:cell wall organization"/>
    <property type="evidence" value="ECO:0007669"/>
    <property type="project" value="UniProtKB-UniRule"/>
</dbReference>
<dbReference type="AlphaFoldDB" id="A0AB35UZ31"/>
<dbReference type="Pfam" id="PF03734">
    <property type="entry name" value="YkuD"/>
    <property type="match status" value="1"/>
</dbReference>
<dbReference type="SUPFAM" id="SSF141523">
    <property type="entry name" value="L,D-transpeptidase catalytic domain-like"/>
    <property type="match status" value="1"/>
</dbReference>
<dbReference type="PANTHER" id="PTHR36699:SF1">
    <property type="entry name" value="L,D-TRANSPEPTIDASE YAFK-RELATED"/>
    <property type="match status" value="1"/>
</dbReference>
<proteinExistence type="inferred from homology"/>
<evidence type="ECO:0000256" key="2">
    <source>
        <dbReference type="ARBA" id="ARBA00005992"/>
    </source>
</evidence>
<reference evidence="10 11" key="1">
    <citation type="submission" date="2023-11" db="EMBL/GenBank/DDBJ databases">
        <title>The common occurrence of Acinetobacte faecalis in cattle feces and its emended description.</title>
        <authorList>
            <person name="Kyselkova M."/>
            <person name="Xanthopoulou K."/>
            <person name="Shestivska V."/>
            <person name="Spanelova P."/>
            <person name="Maixnerova M."/>
            <person name="Higgins P.G."/>
            <person name="Nemec A."/>
        </authorList>
    </citation>
    <scope>NUCLEOTIDE SEQUENCE [LARGE SCALE GENOMIC DNA]</scope>
    <source>
        <strain evidence="10 11">ANC 7483</strain>
    </source>
</reference>
<evidence type="ECO:0000313" key="10">
    <source>
        <dbReference type="EMBL" id="MDY6487992.1"/>
    </source>
</evidence>
<dbReference type="EMBL" id="JAXHPL010000116">
    <property type="protein sequence ID" value="MDY6487992.1"/>
    <property type="molecule type" value="Genomic_DNA"/>
</dbReference>
<dbReference type="GO" id="GO:0016740">
    <property type="term" value="F:transferase activity"/>
    <property type="evidence" value="ECO:0007669"/>
    <property type="project" value="UniProtKB-KW"/>
</dbReference>
<protein>
    <submittedName>
        <fullName evidence="10">L,D-transpeptidase family protein</fullName>
    </submittedName>
</protein>
<dbReference type="PROSITE" id="PS52029">
    <property type="entry name" value="LD_TPASE"/>
    <property type="match status" value="1"/>
</dbReference>
<dbReference type="PANTHER" id="PTHR36699">
    <property type="entry name" value="LD-TRANSPEPTIDASE"/>
    <property type="match status" value="1"/>
</dbReference>
<name>A0AB35UZ31_9GAMM</name>
<feature type="transmembrane region" description="Helical" evidence="8">
    <location>
        <begin position="6"/>
        <end position="24"/>
    </location>
</feature>
<evidence type="ECO:0000256" key="5">
    <source>
        <dbReference type="ARBA" id="ARBA00022984"/>
    </source>
</evidence>
<keyword evidence="6 7" id="KW-0961">Cell wall biogenesis/degradation</keyword>
<dbReference type="GO" id="GO:0004180">
    <property type="term" value="F:carboxypeptidase activity"/>
    <property type="evidence" value="ECO:0007669"/>
    <property type="project" value="UniProtKB-ARBA"/>
</dbReference>
<evidence type="ECO:0000313" key="11">
    <source>
        <dbReference type="Proteomes" id="UP001278995"/>
    </source>
</evidence>
<evidence type="ECO:0000256" key="3">
    <source>
        <dbReference type="ARBA" id="ARBA00022679"/>
    </source>
</evidence>
<comment type="similarity">
    <text evidence="2">Belongs to the YkuD family.</text>
</comment>
<feature type="active site" description="Proton donor/acceptor" evidence="7">
    <location>
        <position position="149"/>
    </location>
</feature>
<evidence type="ECO:0000256" key="1">
    <source>
        <dbReference type="ARBA" id="ARBA00004752"/>
    </source>
</evidence>
<dbReference type="GO" id="GO:0009252">
    <property type="term" value="P:peptidoglycan biosynthetic process"/>
    <property type="evidence" value="ECO:0007669"/>
    <property type="project" value="UniProtKB-KW"/>
</dbReference>
<feature type="active site" description="Nucleophile" evidence="7">
    <location>
        <position position="176"/>
    </location>
</feature>
<dbReference type="InterPro" id="IPR005490">
    <property type="entry name" value="LD_TPept_cat_dom"/>
</dbReference>
<comment type="caution">
    <text evidence="10">The sequence shown here is derived from an EMBL/GenBank/DDBJ whole genome shotgun (WGS) entry which is preliminary data.</text>
</comment>
<keyword evidence="8" id="KW-0812">Transmembrane</keyword>
<dbReference type="InterPro" id="IPR038063">
    <property type="entry name" value="Transpep_catalytic_dom"/>
</dbReference>
<keyword evidence="3" id="KW-0808">Transferase</keyword>